<gene>
    <name evidence="3" type="ORF">ERUC_LOCUS37439</name>
</gene>
<dbReference type="Proteomes" id="UP001642260">
    <property type="component" value="Unassembled WGS sequence"/>
</dbReference>
<feature type="chain" id="PRO_5044817263" evidence="2">
    <location>
        <begin position="23"/>
        <end position="314"/>
    </location>
</feature>
<dbReference type="PANTHER" id="PTHR31607:SF33">
    <property type="entry name" value="DUF1216 DOMAIN-CONTAINING PROTEIN"/>
    <property type="match status" value="1"/>
</dbReference>
<keyword evidence="2" id="KW-0732">Signal</keyword>
<sequence length="314" mass="34094">MARTSLLLSIALVLVIASFVSSHPPMPKKTQKNICPPTLSGIQSFPSLDISNFIEQKAKSAPNSIQFSTLFSICKTYSNQLSAFKVAGVKNVYGVVYAKYAMITKAMFAAEAAVGVEGDLSVKLGKSYTGMAGCFVKLEEKIVEMSNKYKFNANAKISQEDRDKVDECLIKLKNAINVFVKVITECSVKFSSVKQIGIPLVHGGRFIGAFAKNGVGFGSSVFGVQGRILKGETERVRTHRSGSYYPDQGKRSSINYGDGPKRETGGAGTHRSGIYPKAEGKVGLTYIDIPENRMVRGDDEFRSRVNPGGLHLIN</sequence>
<comment type="caution">
    <text evidence="3">The sequence shown here is derived from an EMBL/GenBank/DDBJ whole genome shotgun (WGS) entry which is preliminary data.</text>
</comment>
<evidence type="ECO:0000313" key="4">
    <source>
        <dbReference type="Proteomes" id="UP001642260"/>
    </source>
</evidence>
<accession>A0ABC8LMK2</accession>
<evidence type="ECO:0000313" key="3">
    <source>
        <dbReference type="EMBL" id="CAH8384956.1"/>
    </source>
</evidence>
<dbReference type="AlphaFoldDB" id="A0ABC8LMK2"/>
<reference evidence="3 4" key="1">
    <citation type="submission" date="2022-03" db="EMBL/GenBank/DDBJ databases">
        <authorList>
            <person name="Macdonald S."/>
            <person name="Ahmed S."/>
            <person name="Newling K."/>
        </authorList>
    </citation>
    <scope>NUCLEOTIDE SEQUENCE [LARGE SCALE GENOMIC DNA]</scope>
</reference>
<dbReference type="EMBL" id="CAKOAT010641820">
    <property type="protein sequence ID" value="CAH8384956.1"/>
    <property type="molecule type" value="Genomic_DNA"/>
</dbReference>
<proteinExistence type="predicted"/>
<organism evidence="3 4">
    <name type="scientific">Eruca vesicaria subsp. sativa</name>
    <name type="common">Garden rocket</name>
    <name type="synonym">Eruca sativa</name>
    <dbReference type="NCBI Taxonomy" id="29727"/>
    <lineage>
        <taxon>Eukaryota</taxon>
        <taxon>Viridiplantae</taxon>
        <taxon>Streptophyta</taxon>
        <taxon>Embryophyta</taxon>
        <taxon>Tracheophyta</taxon>
        <taxon>Spermatophyta</taxon>
        <taxon>Magnoliopsida</taxon>
        <taxon>eudicotyledons</taxon>
        <taxon>Gunneridae</taxon>
        <taxon>Pentapetalae</taxon>
        <taxon>rosids</taxon>
        <taxon>malvids</taxon>
        <taxon>Brassicales</taxon>
        <taxon>Brassicaceae</taxon>
        <taxon>Brassiceae</taxon>
        <taxon>Eruca</taxon>
    </lineage>
</organism>
<evidence type="ECO:0000256" key="2">
    <source>
        <dbReference type="SAM" id="SignalP"/>
    </source>
</evidence>
<feature type="signal peptide" evidence="2">
    <location>
        <begin position="1"/>
        <end position="22"/>
    </location>
</feature>
<feature type="region of interest" description="Disordered" evidence="1">
    <location>
        <begin position="235"/>
        <end position="274"/>
    </location>
</feature>
<dbReference type="PANTHER" id="PTHR31607">
    <property type="entry name" value="DUF1216 DOMAIN-CONTAINING PROTEIN-RELATED"/>
    <property type="match status" value="1"/>
</dbReference>
<keyword evidence="4" id="KW-1185">Reference proteome</keyword>
<name>A0ABC8LMK2_ERUVS</name>
<evidence type="ECO:0000256" key="1">
    <source>
        <dbReference type="SAM" id="MobiDB-lite"/>
    </source>
</evidence>
<protein>
    <submittedName>
        <fullName evidence="3">Uncharacterized protein</fullName>
    </submittedName>
</protein>